<evidence type="ECO:0000313" key="2">
    <source>
        <dbReference type="EMBL" id="MCQ8242270.1"/>
    </source>
</evidence>
<dbReference type="EMBL" id="JAMZEJ010000010">
    <property type="protein sequence ID" value="MCQ8242270.1"/>
    <property type="molecule type" value="Genomic_DNA"/>
</dbReference>
<evidence type="ECO:0000313" key="3">
    <source>
        <dbReference type="Proteomes" id="UP001524547"/>
    </source>
</evidence>
<organism evidence="2 3">
    <name type="scientific">Rhizosaccharibacter radicis</name>
    <dbReference type="NCBI Taxonomy" id="2782605"/>
    <lineage>
        <taxon>Bacteria</taxon>
        <taxon>Pseudomonadati</taxon>
        <taxon>Pseudomonadota</taxon>
        <taxon>Alphaproteobacteria</taxon>
        <taxon>Acetobacterales</taxon>
        <taxon>Acetobacteraceae</taxon>
        <taxon>Rhizosaccharibacter</taxon>
    </lineage>
</organism>
<proteinExistence type="predicted"/>
<evidence type="ECO:0000256" key="1">
    <source>
        <dbReference type="SAM" id="MobiDB-lite"/>
    </source>
</evidence>
<protein>
    <submittedName>
        <fullName evidence="2">DUF1176 domain-containing protein</fullName>
    </submittedName>
</protein>
<dbReference type="Pfam" id="PF06674">
    <property type="entry name" value="DUF1176"/>
    <property type="match status" value="1"/>
</dbReference>
<dbReference type="Proteomes" id="UP001524547">
    <property type="component" value="Unassembled WGS sequence"/>
</dbReference>
<comment type="caution">
    <text evidence="2">The sequence shown here is derived from an EMBL/GenBank/DDBJ whole genome shotgun (WGS) entry which is preliminary data.</text>
</comment>
<feature type="region of interest" description="Disordered" evidence="1">
    <location>
        <begin position="1"/>
        <end position="29"/>
    </location>
</feature>
<reference evidence="2 3" key="1">
    <citation type="submission" date="2022-06" db="EMBL/GenBank/DDBJ databases">
        <title>Rhizosaccharibacter gen. nov. sp. nov. KSS12, endophytic bacteria isolated from sugarcane.</title>
        <authorList>
            <person name="Pitiwittayakul N."/>
        </authorList>
    </citation>
    <scope>NUCLEOTIDE SEQUENCE [LARGE SCALE GENOMIC DNA]</scope>
    <source>
        <strain evidence="2 3">KSS12</strain>
    </source>
</reference>
<name>A0ABT1W1E8_9PROT</name>
<dbReference type="RefSeq" id="WP_422921024.1">
    <property type="nucleotide sequence ID" value="NZ_JAMZEJ010000010.1"/>
</dbReference>
<accession>A0ABT1W1E8</accession>
<dbReference type="InterPro" id="IPR009560">
    <property type="entry name" value="DUF1176"/>
</dbReference>
<keyword evidence="3" id="KW-1185">Reference proteome</keyword>
<gene>
    <name evidence="2" type="ORF">NFI88_15665</name>
</gene>
<sequence>MIGRAGAPGRQGSLAPAGDGSEGRHGAGDEGHVLWRVRTFAEIARGARRGPTVVVAIVAAALLTLGISDRSRAAPPLQAVPVYREFGDWIVGCDETRRCMAKLAPDDDRSAPLDQAHLTIWMDPGPQAEPELVFGAAPPDDDARGIALLPLRLRLDGVALPSDAAWEDAGSGEIRLRGEAARALLGRVRDGSAVTVAPADGHGATLSLQGLAATLLLVDAVQGRVGTVSALGQPGPGSAAGLAPPVLEPVLRAAPVPPPLVGGADLVRTVARIAAPARRAAGCDTAGNGDASWAQPLTGAEALVALACDSGAYQTGFLLFRVPRNRPAGAVPLRLPVPPLAGLGSDTDGGGTLMGASFDPARGVLSSRSVGRGLGDCGEQLDWVFDGRRFQLAFRAAQERCGGNTAEWPILLRSLIVAPKAAAPKAAAPGASAP</sequence>